<keyword evidence="2" id="KW-0479">Metal-binding</keyword>
<dbReference type="SUPFAM" id="SSF57667">
    <property type="entry name" value="beta-beta-alpha zinc fingers"/>
    <property type="match status" value="1"/>
</dbReference>
<reference evidence="9" key="1">
    <citation type="submission" date="2021-02" db="EMBL/GenBank/DDBJ databases">
        <authorList>
            <person name="Dougan E. K."/>
            <person name="Rhodes N."/>
            <person name="Thang M."/>
            <person name="Chan C."/>
        </authorList>
    </citation>
    <scope>NUCLEOTIDE SEQUENCE</scope>
</reference>
<dbReference type="InterPro" id="IPR014898">
    <property type="entry name" value="Znf_C2H2_LYAR"/>
</dbReference>
<accession>A0A812YJ57</accession>
<dbReference type="InterPro" id="IPR036869">
    <property type="entry name" value="J_dom_sf"/>
</dbReference>
<feature type="region of interest" description="Disordered" evidence="7">
    <location>
        <begin position="453"/>
        <end position="504"/>
    </location>
</feature>
<evidence type="ECO:0000256" key="5">
    <source>
        <dbReference type="ARBA" id="ARBA00022833"/>
    </source>
</evidence>
<keyword evidence="4" id="KW-0863">Zinc-finger</keyword>
<feature type="compositionally biased region" description="Basic and acidic residues" evidence="7">
    <location>
        <begin position="453"/>
        <end position="462"/>
    </location>
</feature>
<evidence type="ECO:0000256" key="3">
    <source>
        <dbReference type="ARBA" id="ARBA00022737"/>
    </source>
</evidence>
<proteinExistence type="predicted"/>
<dbReference type="GO" id="GO:0006364">
    <property type="term" value="P:rRNA processing"/>
    <property type="evidence" value="ECO:0007669"/>
    <property type="project" value="TreeGrafter"/>
</dbReference>
<evidence type="ECO:0000256" key="7">
    <source>
        <dbReference type="SAM" id="MobiDB-lite"/>
    </source>
</evidence>
<evidence type="ECO:0000256" key="4">
    <source>
        <dbReference type="ARBA" id="ARBA00022771"/>
    </source>
</evidence>
<dbReference type="InterPro" id="IPR036236">
    <property type="entry name" value="Znf_C2H2_sf"/>
</dbReference>
<dbReference type="EMBL" id="CAJNJA010041252">
    <property type="protein sequence ID" value="CAE7773308.1"/>
    <property type="molecule type" value="Genomic_DNA"/>
</dbReference>
<evidence type="ECO:0000313" key="9">
    <source>
        <dbReference type="EMBL" id="CAE7773308.1"/>
    </source>
</evidence>
<name>A0A812YJ57_9DINO</name>
<feature type="domain" description="Zinc finger C2H2 LYAR-type" evidence="8">
    <location>
        <begin position="42"/>
        <end position="69"/>
    </location>
</feature>
<evidence type="ECO:0000256" key="1">
    <source>
        <dbReference type="ARBA" id="ARBA00004123"/>
    </source>
</evidence>
<evidence type="ECO:0000256" key="6">
    <source>
        <dbReference type="ARBA" id="ARBA00023242"/>
    </source>
</evidence>
<comment type="caution">
    <text evidence="9">The sequence shown here is derived from an EMBL/GenBank/DDBJ whole genome shotgun (WGS) entry which is preliminary data.</text>
</comment>
<feature type="compositionally biased region" description="Basic residues" evidence="7">
    <location>
        <begin position="485"/>
        <end position="497"/>
    </location>
</feature>
<protein>
    <submittedName>
        <fullName evidence="9">Lyar protein</fullName>
    </submittedName>
</protein>
<evidence type="ECO:0000313" key="10">
    <source>
        <dbReference type="Proteomes" id="UP000601435"/>
    </source>
</evidence>
<dbReference type="GO" id="GO:0008270">
    <property type="term" value="F:zinc ion binding"/>
    <property type="evidence" value="ECO:0007669"/>
    <property type="project" value="UniProtKB-KW"/>
</dbReference>
<dbReference type="GO" id="GO:0005730">
    <property type="term" value="C:nucleolus"/>
    <property type="evidence" value="ECO:0007669"/>
    <property type="project" value="TreeGrafter"/>
</dbReference>
<dbReference type="Proteomes" id="UP000601435">
    <property type="component" value="Unassembled WGS sequence"/>
</dbReference>
<keyword evidence="3" id="KW-0677">Repeat</keyword>
<dbReference type="InterPro" id="IPR001623">
    <property type="entry name" value="DnaJ_domain"/>
</dbReference>
<dbReference type="CDD" id="cd06257">
    <property type="entry name" value="DnaJ"/>
    <property type="match status" value="1"/>
</dbReference>
<evidence type="ECO:0000256" key="2">
    <source>
        <dbReference type="ARBA" id="ARBA00022723"/>
    </source>
</evidence>
<sequence length="504" mass="57192">MYQQFLQQANQCAHIACEFKPPAKVKKPKLAQHLQRCGSWTVSCIDCSKVFAWDEWQSHTSCVSEAQKYQGNLFQAKESSNKGQLKQDSWVDGVRRAIEDPQTDVAPQIRSLVQKLLGFDNIPRKQKAFGNFVKNSLKVWDESKIDAMWNVIASANSKPVDAKPSGHAATEPAKMPKAKAWPGWKRAIDEELTSGAMPWKRLCARVVERYRESGHAGDNDELELQALSSIPEDYCSSKTPDVMLCTSCTLSHKLGFEDVEPTLRRLMRPSLKAVRLSTLLRGFGLCPVEISKQESKSAISFLKAAYRDKAKEQHPDLAPRDEQAEAEKKFVKLSTEFNEAVKLLEAGVQPVERARVVDLNPGAQAGAAHAAWHPHFQSADWRTVNRQFVHSEQPKFDTYTRVKGHLIVWSSAFIFFSLLREFLVGTAGGMWAWYPPQDLNPFWVRRYHGAWSDKDKPEKREQQQPSGPPQVKREKDRPVSEFYAKRHVSKVRKKYSPRGHGPSL</sequence>
<dbReference type="PANTHER" id="PTHR13100:SF10">
    <property type="entry name" value="CELL GROWTH-REGULATING NUCLEOLAR PROTEIN"/>
    <property type="match status" value="1"/>
</dbReference>
<keyword evidence="5" id="KW-0862">Zinc</keyword>
<dbReference type="Gene3D" id="3.30.1490.490">
    <property type="match status" value="1"/>
</dbReference>
<dbReference type="Gene3D" id="1.10.287.110">
    <property type="entry name" value="DnaJ domain"/>
    <property type="match status" value="1"/>
</dbReference>
<dbReference type="GO" id="GO:0000122">
    <property type="term" value="P:negative regulation of transcription by RNA polymerase II"/>
    <property type="evidence" value="ECO:0007669"/>
    <property type="project" value="TreeGrafter"/>
</dbReference>
<dbReference type="Pfam" id="PF08790">
    <property type="entry name" value="zf-LYAR"/>
    <property type="match status" value="1"/>
</dbReference>
<dbReference type="InterPro" id="IPR039999">
    <property type="entry name" value="LYAR"/>
</dbReference>
<evidence type="ECO:0000259" key="8">
    <source>
        <dbReference type="Pfam" id="PF08790"/>
    </source>
</evidence>
<dbReference type="GO" id="GO:0003677">
    <property type="term" value="F:DNA binding"/>
    <property type="evidence" value="ECO:0007669"/>
    <property type="project" value="InterPro"/>
</dbReference>
<keyword evidence="6" id="KW-0539">Nucleus</keyword>
<gene>
    <name evidence="9" type="primary">Lyar</name>
    <name evidence="9" type="ORF">SNEC2469_LOCUS22605</name>
</gene>
<dbReference type="AlphaFoldDB" id="A0A812YJ57"/>
<dbReference type="OrthoDB" id="21474at2759"/>
<dbReference type="PANTHER" id="PTHR13100">
    <property type="entry name" value="CELL GROWTH-REGULATING NUCLEOLAR PROTEIN LYAR"/>
    <property type="match status" value="1"/>
</dbReference>
<comment type="subcellular location">
    <subcellularLocation>
        <location evidence="1">Nucleus</location>
    </subcellularLocation>
</comment>
<keyword evidence="10" id="KW-1185">Reference proteome</keyword>
<organism evidence="9 10">
    <name type="scientific">Symbiodinium necroappetens</name>
    <dbReference type="NCBI Taxonomy" id="1628268"/>
    <lineage>
        <taxon>Eukaryota</taxon>
        <taxon>Sar</taxon>
        <taxon>Alveolata</taxon>
        <taxon>Dinophyceae</taxon>
        <taxon>Suessiales</taxon>
        <taxon>Symbiodiniaceae</taxon>
        <taxon>Symbiodinium</taxon>
    </lineage>
</organism>